<feature type="compositionally biased region" description="Polar residues" evidence="5">
    <location>
        <begin position="290"/>
        <end position="319"/>
    </location>
</feature>
<evidence type="ECO:0000313" key="6">
    <source>
        <dbReference type="EMBL" id="KAF4623137.1"/>
    </source>
</evidence>
<dbReference type="EMBL" id="JAACJL010000001">
    <property type="protein sequence ID" value="KAF4623137.1"/>
    <property type="molecule type" value="Genomic_DNA"/>
</dbReference>
<protein>
    <recommendedName>
        <fullName evidence="2">Autophagy-related protein 14</fullName>
    </recommendedName>
</protein>
<evidence type="ECO:0000256" key="4">
    <source>
        <dbReference type="SAM" id="Coils"/>
    </source>
</evidence>
<feature type="compositionally biased region" description="Low complexity" evidence="5">
    <location>
        <begin position="455"/>
        <end position="466"/>
    </location>
</feature>
<feature type="compositionally biased region" description="Polar residues" evidence="5">
    <location>
        <begin position="132"/>
        <end position="145"/>
    </location>
</feature>
<dbReference type="GO" id="GO:0032991">
    <property type="term" value="C:protein-containing complex"/>
    <property type="evidence" value="ECO:0007669"/>
    <property type="project" value="UniProtKB-ARBA"/>
</dbReference>
<proteinExistence type="inferred from homology"/>
<feature type="compositionally biased region" description="Polar residues" evidence="5">
    <location>
        <begin position="331"/>
        <end position="347"/>
    </location>
</feature>
<dbReference type="PANTHER" id="PTHR15157:SF5">
    <property type="entry name" value="UV RADIATION RESISTANCE-ASSOCIATED GENE PROTEIN"/>
    <property type="match status" value="1"/>
</dbReference>
<reference evidence="6 7" key="1">
    <citation type="submission" date="2019-12" db="EMBL/GenBank/DDBJ databases">
        <authorList>
            <person name="Floudas D."/>
            <person name="Bentzer J."/>
            <person name="Ahren D."/>
            <person name="Johansson T."/>
            <person name="Persson P."/>
            <person name="Tunlid A."/>
        </authorList>
    </citation>
    <scope>NUCLEOTIDE SEQUENCE [LARGE SCALE GENOMIC DNA]</scope>
    <source>
        <strain evidence="6 7">CBS 102.39</strain>
    </source>
</reference>
<feature type="compositionally biased region" description="Low complexity" evidence="5">
    <location>
        <begin position="243"/>
        <end position="260"/>
    </location>
</feature>
<feature type="compositionally biased region" description="Polar residues" evidence="5">
    <location>
        <begin position="863"/>
        <end position="878"/>
    </location>
</feature>
<feature type="region of interest" description="Disordered" evidence="5">
    <location>
        <begin position="455"/>
        <end position="513"/>
    </location>
</feature>
<dbReference type="AlphaFoldDB" id="A0A8H4R7I5"/>
<dbReference type="GO" id="GO:0005768">
    <property type="term" value="C:endosome"/>
    <property type="evidence" value="ECO:0007669"/>
    <property type="project" value="TreeGrafter"/>
</dbReference>
<dbReference type="InterPro" id="IPR018791">
    <property type="entry name" value="UV_resistance/autophagy_Atg14"/>
</dbReference>
<name>A0A8H4R7I5_9AGAR</name>
<dbReference type="GO" id="GO:0000149">
    <property type="term" value="F:SNARE binding"/>
    <property type="evidence" value="ECO:0007669"/>
    <property type="project" value="TreeGrafter"/>
</dbReference>
<gene>
    <name evidence="6" type="ORF">D9613_002014</name>
</gene>
<evidence type="ECO:0000313" key="7">
    <source>
        <dbReference type="Proteomes" id="UP000521872"/>
    </source>
</evidence>
<sequence>MVRAELAADDVEPELVSLQIELVLCKTPLHSMLPSATPSAVESVSETGEFTLIRNLTPFPVRDSFTSALTQPVEQPYFVASGATDDLGTIVSRKRSRRKSVASNSTLHGLKKDEERFDTGYAGFIEPRPRKSSSSTITYPSNANISTSPDDTTLSPSTSSRSATVRRNRPRTSSMTSFGITQASNGLQDYTTSGTIFSLFAPSHSQTELKRIIDSRLIETFITVFIPPCQEVAGFKDEPKPLRSAPISKSSFSPVSSRFSQTTPTPSRQFTSETSLPKNPKVVFPDSAPPSRTSFKSPRGNNSTVKSKQTLNSRANGVSTVLEPSFARDFPSSSKTTTTSRLDSTLNTDEPAYISPIHRPSTNPVFPVDGLSSFPSWLDTGGQHMRLEVWGRSVPEKTRLLQDLSEEWKLLDEWEFDLDRLVPVPAESDLISSSLPSNTLVISLLPPGQLFYLPSRSNSSRSSTPSAGYTSDPESAIRKVKQASDQPESNSIKSQDEAVSRSRRRLRKVRDSMSRSKDTVKTAGWQDLFKYTLLYQQFLAMAYSCITDNELSVSEVIQKIDEYLDEDKIFPLKREISEREASVAELRRDHHTVVAETERKRREIEERRQRLEERRVLLESAFDEDAPDPQMNSLIEEERRRWINVSKDLETARTNLLSALSTIYPIELYSPPDLLYTILDVPLPIPVSPNDPAPPLSDPNHKDITEEAIATALGYVAQVLQIMAAYIGKKLIYPVTCIGSRSLIKDGISAMVGPRMFPLFSKGVDTYRFEYGVFLLNKDIEMLMAERDLRALDIRHTLPNLKNLILTLSHGANPTERRIRVASPILITSVPDTNAGEHRQDAEDVSTPKASRTLDFHIRRTESTTPPQSGSATPTTVTDESRKPKSFLGFVPFSDYL</sequence>
<feature type="compositionally biased region" description="Polar residues" evidence="5">
    <location>
        <begin position="483"/>
        <end position="493"/>
    </location>
</feature>
<evidence type="ECO:0000256" key="3">
    <source>
        <dbReference type="ARBA" id="ARBA00023054"/>
    </source>
</evidence>
<evidence type="ECO:0000256" key="1">
    <source>
        <dbReference type="ARBA" id="ARBA00009574"/>
    </source>
</evidence>
<dbReference type="PANTHER" id="PTHR15157">
    <property type="entry name" value="UV RADIATION RESISTANCE-ASSOCIATED GENE PROTEIN"/>
    <property type="match status" value="1"/>
</dbReference>
<feature type="compositionally biased region" description="Basic and acidic residues" evidence="5">
    <location>
        <begin position="852"/>
        <end position="862"/>
    </location>
</feature>
<dbReference type="Proteomes" id="UP000521872">
    <property type="component" value="Unassembled WGS sequence"/>
</dbReference>
<dbReference type="GO" id="GO:0035493">
    <property type="term" value="P:SNARE complex assembly"/>
    <property type="evidence" value="ECO:0007669"/>
    <property type="project" value="TreeGrafter"/>
</dbReference>
<keyword evidence="7" id="KW-1185">Reference proteome</keyword>
<accession>A0A8H4R7I5</accession>
<comment type="caution">
    <text evidence="6">The sequence shown here is derived from an EMBL/GenBank/DDBJ whole genome shotgun (WGS) entry which is preliminary data.</text>
</comment>
<dbReference type="Pfam" id="PF10186">
    <property type="entry name" value="ATG14"/>
    <property type="match status" value="1"/>
</dbReference>
<feature type="region of interest" description="Disordered" evidence="5">
    <location>
        <begin position="241"/>
        <end position="347"/>
    </location>
</feature>
<feature type="region of interest" description="Disordered" evidence="5">
    <location>
        <begin position="831"/>
        <end position="885"/>
    </location>
</feature>
<feature type="coiled-coil region" evidence="4">
    <location>
        <begin position="594"/>
        <end position="621"/>
    </location>
</feature>
<feature type="compositionally biased region" description="Polar residues" evidence="5">
    <location>
        <begin position="261"/>
        <end position="277"/>
    </location>
</feature>
<comment type="similarity">
    <text evidence="1">Belongs to the ATG14 family.</text>
</comment>
<evidence type="ECO:0000256" key="2">
    <source>
        <dbReference type="ARBA" id="ARBA00013807"/>
    </source>
</evidence>
<dbReference type="GO" id="GO:0000323">
    <property type="term" value="C:lytic vacuole"/>
    <property type="evidence" value="ECO:0007669"/>
    <property type="project" value="TreeGrafter"/>
</dbReference>
<organism evidence="6 7">
    <name type="scientific">Agrocybe pediades</name>
    <dbReference type="NCBI Taxonomy" id="84607"/>
    <lineage>
        <taxon>Eukaryota</taxon>
        <taxon>Fungi</taxon>
        <taxon>Dikarya</taxon>
        <taxon>Basidiomycota</taxon>
        <taxon>Agaricomycotina</taxon>
        <taxon>Agaricomycetes</taxon>
        <taxon>Agaricomycetidae</taxon>
        <taxon>Agaricales</taxon>
        <taxon>Agaricineae</taxon>
        <taxon>Strophariaceae</taxon>
        <taxon>Agrocybe</taxon>
    </lineage>
</organism>
<keyword evidence="3 4" id="KW-0175">Coiled coil</keyword>
<feature type="region of interest" description="Disordered" evidence="5">
    <location>
        <begin position="123"/>
        <end position="177"/>
    </location>
</feature>
<feature type="compositionally biased region" description="Low complexity" evidence="5">
    <location>
        <begin position="146"/>
        <end position="163"/>
    </location>
</feature>
<evidence type="ECO:0000256" key="5">
    <source>
        <dbReference type="SAM" id="MobiDB-lite"/>
    </source>
</evidence>